<sequence>MALSLVAVSAAMALTARDMRAQTSPPSPPSPPSPICGTEGGAQLLCGVSKPEDLFRVEGTDWIVTTSLAGGIHILNTRDKRPVPLYPAANARETFDRRTYASCAGPPDAAAKAHFSTLGLHIRPLGRGLHRLYVTRYPGPSGVDVFDLDVRAKPRATWIGCVPSPGTVLANSIVGLRDGGFIVSSFYETGANSQASRAKALDGGITGALWSWHPKTGWAQIPGTESAGPNGIELSPDGRHAYVNQWGSRTFMRVTLGAVPPRRDIVPMGFRPDNLHWAPDGMLLIAGHTDTAGYLAKIDPVSLKVTPLLSRPDTPRFVHVSGAIQIGSDYWVGSSRSDHLAIFPALDKR</sequence>
<proteinExistence type="predicted"/>
<gene>
    <name evidence="1" type="ORF">FSB78_09075</name>
</gene>
<keyword evidence="2" id="KW-1185">Reference proteome</keyword>
<reference evidence="1 2" key="1">
    <citation type="journal article" date="2013" name="Antonie Van Leeuwenhoek">
        <title>Sphingomonas ginsenosidivorax sp. nov., with the ability to transform ginsenosides.</title>
        <authorList>
            <person name="Jin X.F."/>
            <person name="Kim J.K."/>
            <person name="Liu Q.M."/>
            <person name="Kang M.S."/>
            <person name="He D."/>
            <person name="Jin F.X."/>
            <person name="Kim S.C."/>
            <person name="Im W.T."/>
        </authorList>
    </citation>
    <scope>NUCLEOTIDE SEQUENCE [LARGE SCALE GENOMIC DNA]</scope>
    <source>
        <strain evidence="1 2">KHI67</strain>
    </source>
</reference>
<dbReference type="OrthoDB" id="1158171at2"/>
<comment type="caution">
    <text evidence="1">The sequence shown here is derived from an EMBL/GenBank/DDBJ whole genome shotgun (WGS) entry which is preliminary data.</text>
</comment>
<dbReference type="RefSeq" id="WP_147082029.1">
    <property type="nucleotide sequence ID" value="NZ_VOQR01000001.1"/>
</dbReference>
<dbReference type="Proteomes" id="UP000321250">
    <property type="component" value="Unassembled WGS sequence"/>
</dbReference>
<organism evidence="1 2">
    <name type="scientific">Sphingomonas ginsenosidivorax</name>
    <dbReference type="NCBI Taxonomy" id="862135"/>
    <lineage>
        <taxon>Bacteria</taxon>
        <taxon>Pseudomonadati</taxon>
        <taxon>Pseudomonadota</taxon>
        <taxon>Alphaproteobacteria</taxon>
        <taxon>Sphingomonadales</taxon>
        <taxon>Sphingomonadaceae</taxon>
        <taxon>Sphingomonas</taxon>
    </lineage>
</organism>
<evidence type="ECO:0008006" key="3">
    <source>
        <dbReference type="Google" id="ProtNLM"/>
    </source>
</evidence>
<dbReference type="InterPro" id="IPR011042">
    <property type="entry name" value="6-blade_b-propeller_TolB-like"/>
</dbReference>
<protein>
    <recommendedName>
        <fullName evidence="3">SMP-30/Gluconolactonase/LRE-like region domain-containing protein</fullName>
    </recommendedName>
</protein>
<dbReference type="Gene3D" id="2.120.10.30">
    <property type="entry name" value="TolB, C-terminal domain"/>
    <property type="match status" value="1"/>
</dbReference>
<evidence type="ECO:0000313" key="2">
    <source>
        <dbReference type="Proteomes" id="UP000321250"/>
    </source>
</evidence>
<dbReference type="SUPFAM" id="SSF63829">
    <property type="entry name" value="Calcium-dependent phosphotriesterase"/>
    <property type="match status" value="1"/>
</dbReference>
<dbReference type="AlphaFoldDB" id="A0A5C6UFZ7"/>
<accession>A0A5C6UFZ7</accession>
<dbReference type="EMBL" id="VOQR01000001">
    <property type="protein sequence ID" value="TXC71086.1"/>
    <property type="molecule type" value="Genomic_DNA"/>
</dbReference>
<evidence type="ECO:0000313" key="1">
    <source>
        <dbReference type="EMBL" id="TXC71086.1"/>
    </source>
</evidence>
<name>A0A5C6UFZ7_9SPHN</name>